<feature type="signal peptide" evidence="1">
    <location>
        <begin position="1"/>
        <end position="16"/>
    </location>
</feature>
<evidence type="ECO:0000256" key="1">
    <source>
        <dbReference type="SAM" id="SignalP"/>
    </source>
</evidence>
<name>A0A224XZM2_9HEMI</name>
<reference evidence="2" key="1">
    <citation type="journal article" date="2018" name="PLoS Negl. Trop. Dis.">
        <title>An insight into the salivary gland and fat body transcriptome of Panstrongylus lignarius (Hemiptera: Heteroptera), the main vector of Chagas disease in Peru.</title>
        <authorList>
            <person name="Nevoa J.C."/>
            <person name="Mendes M.T."/>
            <person name="da Silva M.V."/>
            <person name="Soares S.C."/>
            <person name="Oliveira C.J.F."/>
            <person name="Ribeiro J.M.C."/>
        </authorList>
    </citation>
    <scope>NUCLEOTIDE SEQUENCE</scope>
</reference>
<protein>
    <submittedName>
        <fullName evidence="2">Putative secreted protein</fullName>
    </submittedName>
</protein>
<dbReference type="AlphaFoldDB" id="A0A224XZM2"/>
<proteinExistence type="predicted"/>
<sequence length="138" mass="15566">MFTLIILICGIRWAEAVLLVSAIKTGSPLNHIITAYFMKNKIKLHSIICIMIADIKLENSANFITNSVTAGNIVIQYIFTKNIQIFFLNVLNCIISYWNISCASLSKPINFPPKNTFPAKRVIISSYLLYKHTAVMPQ</sequence>
<organism evidence="2">
    <name type="scientific">Panstrongylus lignarius</name>
    <dbReference type="NCBI Taxonomy" id="156445"/>
    <lineage>
        <taxon>Eukaryota</taxon>
        <taxon>Metazoa</taxon>
        <taxon>Ecdysozoa</taxon>
        <taxon>Arthropoda</taxon>
        <taxon>Hexapoda</taxon>
        <taxon>Insecta</taxon>
        <taxon>Pterygota</taxon>
        <taxon>Neoptera</taxon>
        <taxon>Paraneoptera</taxon>
        <taxon>Hemiptera</taxon>
        <taxon>Heteroptera</taxon>
        <taxon>Panheteroptera</taxon>
        <taxon>Cimicomorpha</taxon>
        <taxon>Reduviidae</taxon>
        <taxon>Triatominae</taxon>
        <taxon>Panstrongylus</taxon>
    </lineage>
</organism>
<feature type="chain" id="PRO_5013234204" evidence="1">
    <location>
        <begin position="17"/>
        <end position="138"/>
    </location>
</feature>
<dbReference type="EMBL" id="GFTR01002346">
    <property type="protein sequence ID" value="JAW14080.1"/>
    <property type="molecule type" value="Transcribed_RNA"/>
</dbReference>
<accession>A0A224XZM2</accession>
<evidence type="ECO:0000313" key="2">
    <source>
        <dbReference type="EMBL" id="JAW14080.1"/>
    </source>
</evidence>
<keyword evidence="1" id="KW-0732">Signal</keyword>